<keyword evidence="9" id="KW-1185">Reference proteome</keyword>
<evidence type="ECO:0000313" key="9">
    <source>
        <dbReference type="Proteomes" id="UP000887565"/>
    </source>
</evidence>
<dbReference type="InterPro" id="IPR050440">
    <property type="entry name" value="Laminin/Netrin_ECM"/>
</dbReference>
<sequence>MYGNAIRPHGHSAHPKVAVKTGFPCYNELNQAQRCVPEFVNAAFNRKVDATNTCGEYRSNEYCVQSGHSGMIKDCDICEARIPSRAHSAAFLTDFNNPENETWWQSETMNENIQYPNMVNLTLNLVKSKAFDITYVRLKFHSPRPESFAIYKKTRSNDTWVPWQYYSATCRSTYDLRDKAPILYGDETQAQCTSDYSDISPLTGADIAFSTLEGRPSAQNFENSSVLQEWVTATEIRVVLNRLNTFGDEVFRDDKVLRSYYYAISDFAVGGRCKCNGHASECVKSTGVGTERLVCRCEHFTMGEDCDQCMPFYNDRPWKPATADDANECKACDCNGLSSRCYFDEAMFATTGSGGHCIDCAGNTRGPHCETCLENYWRRPGDRYCSACNCNEMGSKTLQCDNDGKCICKPGVTGQYCDRCLPGFYEFSIYGCKDCGCSKEGSINNEPQCRADNGECACKSNVEGKKCDRYA</sequence>
<proteinExistence type="predicted"/>
<evidence type="ECO:0000256" key="2">
    <source>
        <dbReference type="ARBA" id="ARBA00022737"/>
    </source>
</evidence>
<dbReference type="PANTHER" id="PTHR10574:SF435">
    <property type="entry name" value="LAMININ SUBUNIT GAMMA-1"/>
    <property type="match status" value="1"/>
</dbReference>
<feature type="domain" description="Laminin EGF-like" evidence="7">
    <location>
        <begin position="388"/>
        <end position="434"/>
    </location>
</feature>
<dbReference type="Pfam" id="PF24973">
    <property type="entry name" value="EGF_LMN_ATRN"/>
    <property type="match status" value="1"/>
</dbReference>
<evidence type="ECO:0000256" key="6">
    <source>
        <dbReference type="PROSITE-ProRule" id="PRU00460"/>
    </source>
</evidence>
<keyword evidence="3 6" id="KW-1015">Disulfide bond</keyword>
<dbReference type="InterPro" id="IPR056863">
    <property type="entry name" value="LMN_ATRN_NET-like_EGF"/>
</dbReference>
<dbReference type="OMA" id="WPSWGAV"/>
<dbReference type="AlphaFoldDB" id="A0A915KEM4"/>
<accession>A0A915KEM4</accession>
<dbReference type="WBParaSite" id="nRc.2.0.1.t36389-RA">
    <property type="protein sequence ID" value="nRc.2.0.1.t36389-RA"/>
    <property type="gene ID" value="nRc.2.0.1.g36389"/>
</dbReference>
<evidence type="ECO:0000259" key="8">
    <source>
        <dbReference type="PROSITE" id="PS51117"/>
    </source>
</evidence>
<dbReference type="SMART" id="SM00136">
    <property type="entry name" value="LamNT"/>
    <property type="match status" value="1"/>
</dbReference>
<dbReference type="PRINTS" id="PR00011">
    <property type="entry name" value="EGFLAMININ"/>
</dbReference>
<keyword evidence="2" id="KW-0677">Repeat</keyword>
<evidence type="ECO:0000256" key="3">
    <source>
        <dbReference type="ARBA" id="ARBA00023157"/>
    </source>
</evidence>
<dbReference type="InterPro" id="IPR008211">
    <property type="entry name" value="Laminin_N"/>
</dbReference>
<dbReference type="PROSITE" id="PS01248">
    <property type="entry name" value="EGF_LAM_1"/>
    <property type="match status" value="1"/>
</dbReference>
<feature type="domain" description="Laminin N-terminal" evidence="8">
    <location>
        <begin position="31"/>
        <end position="272"/>
    </location>
</feature>
<dbReference type="Gene3D" id="2.60.120.260">
    <property type="entry name" value="Galactose-binding domain-like"/>
    <property type="match status" value="1"/>
</dbReference>
<keyword evidence="4" id="KW-0325">Glycoprotein</keyword>
<name>A0A915KEM4_ROMCU</name>
<organism evidence="9 10">
    <name type="scientific">Romanomermis culicivorax</name>
    <name type="common">Nematode worm</name>
    <dbReference type="NCBI Taxonomy" id="13658"/>
    <lineage>
        <taxon>Eukaryota</taxon>
        <taxon>Metazoa</taxon>
        <taxon>Ecdysozoa</taxon>
        <taxon>Nematoda</taxon>
        <taxon>Enoplea</taxon>
        <taxon>Dorylaimia</taxon>
        <taxon>Mermithida</taxon>
        <taxon>Mermithoidea</taxon>
        <taxon>Mermithidae</taxon>
        <taxon>Romanomermis</taxon>
    </lineage>
</organism>
<dbReference type="InterPro" id="IPR002049">
    <property type="entry name" value="LE_dom"/>
</dbReference>
<feature type="disulfide bond" evidence="6">
    <location>
        <begin position="388"/>
        <end position="400"/>
    </location>
</feature>
<keyword evidence="5 6" id="KW-0424">Laminin EGF-like domain</keyword>
<dbReference type="SUPFAM" id="SSF57196">
    <property type="entry name" value="EGF/Laminin"/>
    <property type="match status" value="4"/>
</dbReference>
<dbReference type="Proteomes" id="UP000887565">
    <property type="component" value="Unplaced"/>
</dbReference>
<dbReference type="FunFam" id="2.60.120.260:FF:000018">
    <property type="entry name" value="Laminin subunit gamma 1"/>
    <property type="match status" value="1"/>
</dbReference>
<evidence type="ECO:0000313" key="10">
    <source>
        <dbReference type="WBParaSite" id="nRc.2.0.1.t36389-RA"/>
    </source>
</evidence>
<dbReference type="GO" id="GO:0005604">
    <property type="term" value="C:basement membrane"/>
    <property type="evidence" value="ECO:0007669"/>
    <property type="project" value="TreeGrafter"/>
</dbReference>
<dbReference type="Pfam" id="PF00055">
    <property type="entry name" value="Laminin_N"/>
    <property type="match status" value="1"/>
</dbReference>
<dbReference type="SMART" id="SM00180">
    <property type="entry name" value="EGF_Lam"/>
    <property type="match status" value="4"/>
</dbReference>
<comment type="caution">
    <text evidence="6">Lacks conserved residue(s) required for the propagation of feature annotation.</text>
</comment>
<evidence type="ECO:0000256" key="5">
    <source>
        <dbReference type="ARBA" id="ARBA00023292"/>
    </source>
</evidence>
<dbReference type="PROSITE" id="PS50027">
    <property type="entry name" value="EGF_LAM_2"/>
    <property type="match status" value="1"/>
</dbReference>
<dbReference type="FunFam" id="2.10.25.10:FF:000166">
    <property type="entry name" value="laminin subunit gamma-1"/>
    <property type="match status" value="1"/>
</dbReference>
<evidence type="ECO:0000256" key="4">
    <source>
        <dbReference type="ARBA" id="ARBA00023180"/>
    </source>
</evidence>
<dbReference type="Pfam" id="PF00053">
    <property type="entry name" value="EGF_laminin"/>
    <property type="match status" value="3"/>
</dbReference>
<dbReference type="CDD" id="cd00055">
    <property type="entry name" value="EGF_Lam"/>
    <property type="match status" value="4"/>
</dbReference>
<dbReference type="PROSITE" id="PS51117">
    <property type="entry name" value="LAMININ_NTER"/>
    <property type="match status" value="1"/>
</dbReference>
<dbReference type="GO" id="GO:0009887">
    <property type="term" value="P:animal organ morphogenesis"/>
    <property type="evidence" value="ECO:0007669"/>
    <property type="project" value="TreeGrafter"/>
</dbReference>
<dbReference type="GO" id="GO:0009888">
    <property type="term" value="P:tissue development"/>
    <property type="evidence" value="ECO:0007669"/>
    <property type="project" value="TreeGrafter"/>
</dbReference>
<protein>
    <submittedName>
        <fullName evidence="10">Uncharacterized protein</fullName>
    </submittedName>
</protein>
<feature type="disulfide bond" evidence="6">
    <location>
        <begin position="408"/>
        <end position="417"/>
    </location>
</feature>
<reference evidence="10" key="1">
    <citation type="submission" date="2022-11" db="UniProtKB">
        <authorList>
            <consortium name="WormBaseParasite"/>
        </authorList>
    </citation>
    <scope>IDENTIFICATION</scope>
</reference>
<dbReference type="PANTHER" id="PTHR10574">
    <property type="entry name" value="NETRIN/LAMININ-RELATED"/>
    <property type="match status" value="1"/>
</dbReference>
<keyword evidence="1" id="KW-0732">Signal</keyword>
<dbReference type="FunFam" id="2.10.25.10:FF:000067">
    <property type="entry name" value="Laminin subunit gamma 1"/>
    <property type="match status" value="1"/>
</dbReference>
<evidence type="ECO:0000256" key="1">
    <source>
        <dbReference type="ARBA" id="ARBA00022729"/>
    </source>
</evidence>
<dbReference type="Gene3D" id="2.10.25.10">
    <property type="entry name" value="Laminin"/>
    <property type="match status" value="3"/>
</dbReference>
<dbReference type="GO" id="GO:0007411">
    <property type="term" value="P:axon guidance"/>
    <property type="evidence" value="ECO:0007669"/>
    <property type="project" value="TreeGrafter"/>
</dbReference>
<evidence type="ECO:0000259" key="7">
    <source>
        <dbReference type="PROSITE" id="PS50027"/>
    </source>
</evidence>